<dbReference type="STRING" id="655015.B1812_14200"/>
<reference evidence="1 2" key="1">
    <citation type="submission" date="2017-02" db="EMBL/GenBank/DDBJ databases">
        <authorList>
            <person name="Peterson S.W."/>
        </authorList>
    </citation>
    <scope>NUCLEOTIDE SEQUENCE [LARGE SCALE GENOMIC DNA]</scope>
    <source>
        <strain evidence="1 2">S285</strain>
    </source>
</reference>
<organism evidence="1 2">
    <name type="scientific">Methylocystis bryophila</name>
    <dbReference type="NCBI Taxonomy" id="655015"/>
    <lineage>
        <taxon>Bacteria</taxon>
        <taxon>Pseudomonadati</taxon>
        <taxon>Pseudomonadota</taxon>
        <taxon>Alphaproteobacteria</taxon>
        <taxon>Hyphomicrobiales</taxon>
        <taxon>Methylocystaceae</taxon>
        <taxon>Methylocystis</taxon>
    </lineage>
</organism>
<evidence type="ECO:0000313" key="1">
    <source>
        <dbReference type="EMBL" id="ARN82037.1"/>
    </source>
</evidence>
<gene>
    <name evidence="1" type="ORF">B1812_14200</name>
</gene>
<name>A0A1W6MWS5_9HYPH</name>
<dbReference type="EMBL" id="CP019948">
    <property type="protein sequence ID" value="ARN82037.1"/>
    <property type="molecule type" value="Genomic_DNA"/>
</dbReference>
<accession>A0A1W6MWS5</accession>
<evidence type="ECO:0000313" key="2">
    <source>
        <dbReference type="Proteomes" id="UP000193978"/>
    </source>
</evidence>
<dbReference type="KEGG" id="mbry:B1812_14200"/>
<dbReference type="AlphaFoldDB" id="A0A1W6MWS5"/>
<protein>
    <submittedName>
        <fullName evidence="1">Uncharacterized protein</fullName>
    </submittedName>
</protein>
<sequence>MDGWQFWVRDRGRLRTFIVAFSDFAEAQAKAVAQTTGGSVVSYRRTPKSLIPYLQLPREEVAELVSVDPAREPIPVAALGNGAANEQMKEKSGAP</sequence>
<proteinExistence type="predicted"/>
<keyword evidence="2" id="KW-1185">Reference proteome</keyword>
<dbReference type="Proteomes" id="UP000193978">
    <property type="component" value="Chromosome"/>
</dbReference>